<dbReference type="Gene3D" id="2.30.42.10">
    <property type="match status" value="1"/>
</dbReference>
<proteinExistence type="predicted"/>
<dbReference type="InterPro" id="IPR036034">
    <property type="entry name" value="PDZ_sf"/>
</dbReference>
<feature type="transmembrane region" description="Helical" evidence="1">
    <location>
        <begin position="248"/>
        <end position="264"/>
    </location>
</feature>
<evidence type="ECO:0000313" key="4">
    <source>
        <dbReference type="Proteomes" id="UP000045545"/>
    </source>
</evidence>
<dbReference type="InterPro" id="IPR001478">
    <property type="entry name" value="PDZ"/>
</dbReference>
<dbReference type="Pfam" id="PF17820">
    <property type="entry name" value="PDZ_6"/>
    <property type="match status" value="1"/>
</dbReference>
<evidence type="ECO:0000259" key="2">
    <source>
        <dbReference type="PROSITE" id="PS50106"/>
    </source>
</evidence>
<accession>A0A0E4CKN5</accession>
<evidence type="ECO:0000313" key="3">
    <source>
        <dbReference type="EMBL" id="CQB51989.1"/>
    </source>
</evidence>
<dbReference type="AlphaFoldDB" id="A0A0E4CKN5"/>
<evidence type="ECO:0000256" key="1">
    <source>
        <dbReference type="SAM" id="Phobius"/>
    </source>
</evidence>
<dbReference type="PROSITE" id="PS50106">
    <property type="entry name" value="PDZ"/>
    <property type="match status" value="1"/>
</dbReference>
<feature type="domain" description="PDZ" evidence="2">
    <location>
        <begin position="286"/>
        <end position="339"/>
    </location>
</feature>
<protein>
    <submittedName>
        <fullName evidence="3">PDZ domain</fullName>
    </submittedName>
</protein>
<keyword evidence="1" id="KW-0472">Membrane</keyword>
<keyword evidence="1" id="KW-1133">Transmembrane helix</keyword>
<dbReference type="RefSeq" id="WP_052729765.1">
    <property type="nucleotide sequence ID" value="NZ_CGIH01000042.1"/>
</dbReference>
<dbReference type="EMBL" id="CGIH01000042">
    <property type="protein sequence ID" value="CQB51989.1"/>
    <property type="molecule type" value="Genomic_DNA"/>
</dbReference>
<feature type="transmembrane region" description="Helical" evidence="1">
    <location>
        <begin position="86"/>
        <end position="104"/>
    </location>
</feature>
<keyword evidence="4" id="KW-1185">Reference proteome</keyword>
<feature type="transmembrane region" description="Helical" evidence="1">
    <location>
        <begin position="219"/>
        <end position="236"/>
    </location>
</feature>
<dbReference type="STRING" id="690567.2452"/>
<organism evidence="3 4">
    <name type="scientific">Syntrophomonas zehnderi OL-4</name>
    <dbReference type="NCBI Taxonomy" id="690567"/>
    <lineage>
        <taxon>Bacteria</taxon>
        <taxon>Bacillati</taxon>
        <taxon>Bacillota</taxon>
        <taxon>Clostridia</taxon>
        <taxon>Eubacteriales</taxon>
        <taxon>Syntrophomonadaceae</taxon>
        <taxon>Syntrophomonas</taxon>
    </lineage>
</organism>
<feature type="transmembrane region" description="Helical" evidence="1">
    <location>
        <begin position="14"/>
        <end position="37"/>
    </location>
</feature>
<dbReference type="SMART" id="SM00228">
    <property type="entry name" value="PDZ"/>
    <property type="match status" value="1"/>
</dbReference>
<feature type="transmembrane region" description="Helical" evidence="1">
    <location>
        <begin position="111"/>
        <end position="130"/>
    </location>
</feature>
<keyword evidence="1" id="KW-0812">Transmembrane</keyword>
<feature type="transmembrane region" description="Helical" evidence="1">
    <location>
        <begin position="136"/>
        <end position="156"/>
    </location>
</feature>
<dbReference type="SUPFAM" id="SSF50156">
    <property type="entry name" value="PDZ domain-like"/>
    <property type="match status" value="1"/>
</dbReference>
<dbReference type="OrthoDB" id="198399at2"/>
<dbReference type="Proteomes" id="UP000045545">
    <property type="component" value="Unassembled WGS sequence"/>
</dbReference>
<feature type="transmembrane region" description="Helical" evidence="1">
    <location>
        <begin position="177"/>
        <end position="199"/>
    </location>
</feature>
<name>A0A0E4CKN5_9FIRM</name>
<feature type="transmembrane region" description="Helical" evidence="1">
    <location>
        <begin position="57"/>
        <end position="80"/>
    </location>
</feature>
<reference evidence="3 4" key="1">
    <citation type="submission" date="2015-03" db="EMBL/GenBank/DDBJ databases">
        <authorList>
            <person name="Murphy D."/>
        </authorList>
    </citation>
    <scope>NUCLEOTIDE SEQUENCE [LARGE SCALE GENOMIC DNA]</scope>
    <source>
        <strain evidence="3 4">OL-4</strain>
    </source>
</reference>
<gene>
    <name evidence="3" type="ORF">2452</name>
</gene>
<sequence>MELLGTLLLMMGRVLLNIFTAPHLLLLYLLLFLLVAWQYRRLQNVSESLLLKPRGDYLKSAVISTLLGVLGGILGSLLLVLVGTDLSDIGITYLWITALALMFIQPRFLCFAYAAGVLAISNLLWGFPSISIPQLMGLVAILHMVESFLILLNGPINPLPVYIKKSGRLRGGFNIQLFWPIPLVALMSLGLADPGYAGLEMPVWWPLLQDYSGFSDSKAFAMLPVLAILGYGEITTTQSARQASRKSALLLFQFSLVLLLLAILSARSAYFLPLAAIFSPLGHELVIWLGMRNENRRGLYVQPSFGIMVLDVLPGSPAERAGLKSRDIILNINGQPLDGFAAWQEHLKAGRSELLLKMQRNGRMVDALIKVSGNSHPGIIPVPDESAGKFLVVEDDYIFSLARRLWRRMLEGKF</sequence>
<dbReference type="InterPro" id="IPR041489">
    <property type="entry name" value="PDZ_6"/>
</dbReference>